<evidence type="ECO:0000256" key="11">
    <source>
        <dbReference type="ARBA" id="ARBA00023277"/>
    </source>
</evidence>
<keyword evidence="8" id="KW-0186">Copper</keyword>
<dbReference type="Pfam" id="PF03443">
    <property type="entry name" value="AA9"/>
    <property type="match status" value="1"/>
</dbReference>
<dbReference type="AlphaFoldDB" id="A0A0D7APJ9"/>
<evidence type="ECO:0000313" key="17">
    <source>
        <dbReference type="EMBL" id="KIY53780.1"/>
    </source>
</evidence>
<dbReference type="InterPro" id="IPR049892">
    <property type="entry name" value="AA9"/>
</dbReference>
<evidence type="ECO:0000256" key="1">
    <source>
        <dbReference type="ARBA" id="ARBA00001973"/>
    </source>
</evidence>
<dbReference type="EC" id="1.14.99.56" evidence="15"/>
<evidence type="ECO:0000256" key="2">
    <source>
        <dbReference type="ARBA" id="ARBA00004613"/>
    </source>
</evidence>
<dbReference type="Proteomes" id="UP000054144">
    <property type="component" value="Unassembled WGS sequence"/>
</dbReference>
<keyword evidence="12" id="KW-0624">Polysaccharide degradation</keyword>
<evidence type="ECO:0000256" key="10">
    <source>
        <dbReference type="ARBA" id="ARBA00023157"/>
    </source>
</evidence>
<proteinExistence type="inferred from homology"/>
<evidence type="ECO:0000313" key="18">
    <source>
        <dbReference type="Proteomes" id="UP000054144"/>
    </source>
</evidence>
<evidence type="ECO:0000256" key="12">
    <source>
        <dbReference type="ARBA" id="ARBA00023326"/>
    </source>
</evidence>
<dbReference type="PANTHER" id="PTHR33353:SF10">
    <property type="entry name" value="ENDO-BETA-1,4-GLUCANASE D"/>
    <property type="match status" value="1"/>
</dbReference>
<comment type="similarity">
    <text evidence="13">Belongs to the polysaccharide monooxygenase AA9 family.</text>
</comment>
<dbReference type="GO" id="GO:0004497">
    <property type="term" value="F:monooxygenase activity"/>
    <property type="evidence" value="ECO:0007669"/>
    <property type="project" value="UniProtKB-KW"/>
</dbReference>
<dbReference type="Gene3D" id="2.70.50.70">
    <property type="match status" value="1"/>
</dbReference>
<keyword evidence="6" id="KW-0136">Cellulose degradation</keyword>
<evidence type="ECO:0000256" key="3">
    <source>
        <dbReference type="ARBA" id="ARBA00022525"/>
    </source>
</evidence>
<evidence type="ECO:0000259" key="16">
    <source>
        <dbReference type="Pfam" id="PF03443"/>
    </source>
</evidence>
<evidence type="ECO:0000256" key="7">
    <source>
        <dbReference type="ARBA" id="ARBA00023002"/>
    </source>
</evidence>
<evidence type="ECO:0000256" key="4">
    <source>
        <dbReference type="ARBA" id="ARBA00022723"/>
    </source>
</evidence>
<evidence type="ECO:0000256" key="14">
    <source>
        <dbReference type="ARBA" id="ARBA00045077"/>
    </source>
</evidence>
<protein>
    <recommendedName>
        <fullName evidence="15">lytic cellulose monooxygenase (C4-dehydrogenating)</fullName>
        <ecNumber evidence="15">1.14.99.56</ecNumber>
    </recommendedName>
</protein>
<sequence length="147" mass="14733">MFILALRETGNPQFYISCAQLTYTNGRDASPATAGTPGYLSADDPSLTINIYYPIPTSYACLGPDLFVDAGNAASANSTCSNSANSTSFGSAAVSGATAASTSAAKAAVVLSATSVEGNTAIATPVAYIETSAVASPYQSTHVLDAS</sequence>
<dbReference type="PANTHER" id="PTHR33353">
    <property type="entry name" value="PUTATIVE (AFU_ORTHOLOGUE AFUA_1G12560)-RELATED"/>
    <property type="match status" value="1"/>
</dbReference>
<comment type="subcellular location">
    <subcellularLocation>
        <location evidence="2">Secreted</location>
    </subcellularLocation>
</comment>
<evidence type="ECO:0000256" key="9">
    <source>
        <dbReference type="ARBA" id="ARBA00023033"/>
    </source>
</evidence>
<evidence type="ECO:0000256" key="6">
    <source>
        <dbReference type="ARBA" id="ARBA00023001"/>
    </source>
</evidence>
<evidence type="ECO:0000256" key="13">
    <source>
        <dbReference type="ARBA" id="ARBA00044502"/>
    </source>
</evidence>
<dbReference type="GO" id="GO:0046872">
    <property type="term" value="F:metal ion binding"/>
    <property type="evidence" value="ECO:0007669"/>
    <property type="project" value="UniProtKB-KW"/>
</dbReference>
<keyword evidence="3" id="KW-0964">Secreted</keyword>
<dbReference type="EMBL" id="KN881587">
    <property type="protein sequence ID" value="KIY53780.1"/>
    <property type="molecule type" value="Genomic_DNA"/>
</dbReference>
<dbReference type="InterPro" id="IPR005103">
    <property type="entry name" value="AA9_LPMO"/>
</dbReference>
<evidence type="ECO:0000256" key="5">
    <source>
        <dbReference type="ARBA" id="ARBA00022729"/>
    </source>
</evidence>
<keyword evidence="11" id="KW-0119">Carbohydrate metabolism</keyword>
<keyword evidence="10" id="KW-1015">Disulfide bond</keyword>
<comment type="catalytic activity">
    <reaction evidence="14">
        <text>[(1-&gt;4)-beta-D-glucosyl]n+m + reduced acceptor + O2 = 4-dehydro-beta-D-glucosyl-[(1-&gt;4)-beta-D-glucosyl]n-1 + [(1-&gt;4)-beta-D-glucosyl]m + acceptor + H2O.</text>
        <dbReference type="EC" id="1.14.99.56"/>
    </reaction>
</comment>
<feature type="domain" description="Auxiliary Activity family 9 catalytic" evidence="16">
    <location>
        <begin position="4"/>
        <end position="59"/>
    </location>
</feature>
<keyword evidence="5" id="KW-0732">Signal</keyword>
<evidence type="ECO:0000256" key="15">
    <source>
        <dbReference type="ARBA" id="ARBA00047174"/>
    </source>
</evidence>
<dbReference type="OrthoDB" id="3496539at2759"/>
<keyword evidence="4" id="KW-0479">Metal-binding</keyword>
<gene>
    <name evidence="17" type="ORF">FISHEDRAFT_68542</name>
</gene>
<keyword evidence="9" id="KW-0503">Monooxygenase</keyword>
<reference evidence="17 18" key="1">
    <citation type="journal article" date="2015" name="Fungal Genet. Biol.">
        <title>Evolution of novel wood decay mechanisms in Agaricales revealed by the genome sequences of Fistulina hepatica and Cylindrobasidium torrendii.</title>
        <authorList>
            <person name="Floudas D."/>
            <person name="Held B.W."/>
            <person name="Riley R."/>
            <person name="Nagy L.G."/>
            <person name="Koehler G."/>
            <person name="Ransdell A.S."/>
            <person name="Younus H."/>
            <person name="Chow J."/>
            <person name="Chiniquy J."/>
            <person name="Lipzen A."/>
            <person name="Tritt A."/>
            <person name="Sun H."/>
            <person name="Haridas S."/>
            <person name="LaButti K."/>
            <person name="Ohm R.A."/>
            <person name="Kues U."/>
            <person name="Blanchette R.A."/>
            <person name="Grigoriev I.V."/>
            <person name="Minto R.E."/>
            <person name="Hibbett D.S."/>
        </authorList>
    </citation>
    <scope>NUCLEOTIDE SEQUENCE [LARGE SCALE GENOMIC DNA]</scope>
    <source>
        <strain evidence="17 18">ATCC 64428</strain>
    </source>
</reference>
<comment type="cofactor">
    <cofactor evidence="1">
        <name>Cu(2+)</name>
        <dbReference type="ChEBI" id="CHEBI:29036"/>
    </cofactor>
</comment>
<accession>A0A0D7APJ9</accession>
<dbReference type="GO" id="GO:0030245">
    <property type="term" value="P:cellulose catabolic process"/>
    <property type="evidence" value="ECO:0007669"/>
    <property type="project" value="UniProtKB-KW"/>
</dbReference>
<name>A0A0D7APJ9_9AGAR</name>
<evidence type="ECO:0000256" key="8">
    <source>
        <dbReference type="ARBA" id="ARBA00023008"/>
    </source>
</evidence>
<keyword evidence="7" id="KW-0560">Oxidoreductase</keyword>
<keyword evidence="18" id="KW-1185">Reference proteome</keyword>
<dbReference type="GO" id="GO:0005576">
    <property type="term" value="C:extracellular region"/>
    <property type="evidence" value="ECO:0007669"/>
    <property type="project" value="UniProtKB-SubCell"/>
</dbReference>
<organism evidence="17 18">
    <name type="scientific">Fistulina hepatica ATCC 64428</name>
    <dbReference type="NCBI Taxonomy" id="1128425"/>
    <lineage>
        <taxon>Eukaryota</taxon>
        <taxon>Fungi</taxon>
        <taxon>Dikarya</taxon>
        <taxon>Basidiomycota</taxon>
        <taxon>Agaricomycotina</taxon>
        <taxon>Agaricomycetes</taxon>
        <taxon>Agaricomycetidae</taxon>
        <taxon>Agaricales</taxon>
        <taxon>Fistulinaceae</taxon>
        <taxon>Fistulina</taxon>
    </lineage>
</organism>